<comment type="caution">
    <text evidence="1">The sequence shown here is derived from an EMBL/GenBank/DDBJ whole genome shotgun (WGS) entry which is preliminary data.</text>
</comment>
<reference evidence="1" key="1">
    <citation type="submission" date="2024-02" db="EMBL/GenBank/DDBJ databases">
        <title>Metagenome Assembled Genome of Zalaria obscura JY119.</title>
        <authorList>
            <person name="Vighnesh L."/>
            <person name="Jagadeeshwari U."/>
            <person name="Venkata Ramana C."/>
            <person name="Sasikala C."/>
        </authorList>
    </citation>
    <scope>NUCLEOTIDE SEQUENCE</scope>
    <source>
        <strain evidence="1">JY119</strain>
    </source>
</reference>
<proteinExistence type="predicted"/>
<name>A0ACC3S566_9PEZI</name>
<sequence length="687" mass="76149">MLDDPLGLGNLLAGSPMSDDPLGLGSARHILDEFPTVEDAVRNMEAKFRRDRNLSPEVSVNGHARQDHSSRLRRSPAVVDARTVNGVNGSKENGPLKVSHKSAEQSSERLSPPSVQKRLKKALASPASESEASAGEKPTPSKPDSKADSVALTEIQESPQASAGAEPAVQPTKKKRGRPRKSLPPITAPISTEQDSEQAAQAQAKRMEGVVLPTIVVPTNLSRQSGVPQLPPDSDDINETTELVEGTETHSGVLDDAAISDTKIEDRSDALARGTHLADVREKLRKHIKELHDDREYIMRNWLAKARAVQSIPLIADPSNRAQENASGMIGIKHDVSPFASIAPIQIQTGGKRDPHLVQIFNNPFTPSGQQIKQSSGYLGVPLTTYSEHTEEVPGYTHYVSLKQNLLAENQKQLHTWPYFADEVPEDVYETVENVYDTDIEHRWRKLLRAEQAVQYAQYIEPLLEELQCSMSDILHYLLDPLPDLQSLSGSDITARDEYCLEDFDRQSKRWVAVRSILPAIEPQRLSAAALLCKAFQEQAGFSIWHIARRSHFCELASEDTKDEGGERAYTALACRICHTHDCPYHGELRERSACFDAEYDSDDTIDTVDALDIDHPPNINFKKRVNHLANTTQLTTMTIPEALQKPTFMMTDRHSFHVTTRIIRVKTPTAAVSGTRCIARKAADAR</sequence>
<dbReference type="EMBL" id="JAMKPW020000042">
    <property type="protein sequence ID" value="KAK8195984.1"/>
    <property type="molecule type" value="Genomic_DNA"/>
</dbReference>
<keyword evidence="2" id="KW-1185">Reference proteome</keyword>
<accession>A0ACC3S566</accession>
<organism evidence="1 2">
    <name type="scientific">Zalaria obscura</name>
    <dbReference type="NCBI Taxonomy" id="2024903"/>
    <lineage>
        <taxon>Eukaryota</taxon>
        <taxon>Fungi</taxon>
        <taxon>Dikarya</taxon>
        <taxon>Ascomycota</taxon>
        <taxon>Pezizomycotina</taxon>
        <taxon>Dothideomycetes</taxon>
        <taxon>Dothideomycetidae</taxon>
        <taxon>Dothideales</taxon>
        <taxon>Zalariaceae</taxon>
        <taxon>Zalaria</taxon>
    </lineage>
</organism>
<evidence type="ECO:0000313" key="2">
    <source>
        <dbReference type="Proteomes" id="UP001320706"/>
    </source>
</evidence>
<dbReference type="Proteomes" id="UP001320706">
    <property type="component" value="Unassembled WGS sequence"/>
</dbReference>
<gene>
    <name evidence="1" type="ORF">M8818_007135</name>
</gene>
<evidence type="ECO:0000313" key="1">
    <source>
        <dbReference type="EMBL" id="KAK8195984.1"/>
    </source>
</evidence>
<protein>
    <submittedName>
        <fullName evidence="1">Uncharacterized protein</fullName>
    </submittedName>
</protein>